<dbReference type="AlphaFoldDB" id="A0A1B9GRJ4"/>
<dbReference type="InterPro" id="IPR036259">
    <property type="entry name" value="MFS_trans_sf"/>
</dbReference>
<dbReference type="Proteomes" id="UP000092666">
    <property type="component" value="Unassembled WGS sequence"/>
</dbReference>
<sequence>MSNLHDTHDHTQAKKEDEWHEQDDVEQDAIALAATYTPGSDAEKALVRKIDKRIIPCIWILYTLSYLDRANIGNAKTGGLESHFALTSNQYSIVLLVFFISYVVFEIPSNLLIARVRPSLYLSGLCVIWGGVAALMGATHNWQQLAGVRFALGVLEAGFAPGVAFYLSSWYKRYELASRFSIYYTATAVSGAFSGLLAGLITQHLDGARGIEGWRWLFIIEGVGSSFVGCFTWYFMPDWPSTTKFLSGEERILAAQRLAYDGLANTAGAQGHLGHWQAIKMVLVDWRTWMFVFLYMLCTGAQTIQYFVPTLIGALGWTGFTGQYHTIPLYACAFVFILVFCWTADYLRMKPQAITLAATMGTIFFIIVVSTTKHYVQYVFIILAFGCVYALPPLILTWVPNVITQPAEKRAVAIALVNALGNSASIYGVFLWPKTDAPRYIPGFSATTVFMALIAVGAQVMFFLIKKYPAEQLNPEEAVMQEIEKQRAQGRLPPADAATRA</sequence>
<feature type="transmembrane region" description="Helical" evidence="7">
    <location>
        <begin position="213"/>
        <end position="236"/>
    </location>
</feature>
<evidence type="ECO:0000256" key="1">
    <source>
        <dbReference type="ARBA" id="ARBA00004141"/>
    </source>
</evidence>
<reference evidence="10" key="2">
    <citation type="submission" date="2013-12" db="EMBL/GenBank/DDBJ databases">
        <title>Evolution of pathogenesis and genome organization in the Tremellales.</title>
        <authorList>
            <person name="Cuomo C."/>
            <person name="Litvintseva A."/>
            <person name="Heitman J."/>
            <person name="Chen Y."/>
            <person name="Sun S."/>
            <person name="Springer D."/>
            <person name="Dromer F."/>
            <person name="Young S."/>
            <person name="Zeng Q."/>
            <person name="Chapman S."/>
            <person name="Gujja S."/>
            <person name="Saif S."/>
            <person name="Birren B."/>
        </authorList>
    </citation>
    <scope>NUCLEOTIDE SEQUENCE [LARGE SCALE GENOMIC DNA]</scope>
    <source>
        <strain evidence="10">BCC8398</strain>
    </source>
</reference>
<dbReference type="PANTHER" id="PTHR43791">
    <property type="entry name" value="PERMEASE-RELATED"/>
    <property type="match status" value="1"/>
</dbReference>
<dbReference type="Gene3D" id="1.20.1250.20">
    <property type="entry name" value="MFS general substrate transporter like domains"/>
    <property type="match status" value="2"/>
</dbReference>
<feature type="transmembrane region" description="Helical" evidence="7">
    <location>
        <begin position="91"/>
        <end position="113"/>
    </location>
</feature>
<feature type="transmembrane region" description="Helical" evidence="7">
    <location>
        <begin position="444"/>
        <end position="465"/>
    </location>
</feature>
<evidence type="ECO:0000256" key="4">
    <source>
        <dbReference type="ARBA" id="ARBA00022989"/>
    </source>
</evidence>
<dbReference type="FunFam" id="1.20.1250.20:FF:000018">
    <property type="entry name" value="MFS transporter permease"/>
    <property type="match status" value="1"/>
</dbReference>
<feature type="domain" description="Major facilitator superfamily (MFS) profile" evidence="8">
    <location>
        <begin position="54"/>
        <end position="469"/>
    </location>
</feature>
<proteinExistence type="predicted"/>
<reference evidence="9 10" key="1">
    <citation type="submission" date="2013-07" db="EMBL/GenBank/DDBJ databases">
        <title>The Genome Sequence of Cryptococcus heveanensis BCC8398.</title>
        <authorList>
            <consortium name="The Broad Institute Genome Sequencing Platform"/>
            <person name="Cuomo C."/>
            <person name="Litvintseva A."/>
            <person name="Chen Y."/>
            <person name="Heitman J."/>
            <person name="Sun S."/>
            <person name="Springer D."/>
            <person name="Dromer F."/>
            <person name="Young S.K."/>
            <person name="Zeng Q."/>
            <person name="Gargeya S."/>
            <person name="Fitzgerald M."/>
            <person name="Abouelleil A."/>
            <person name="Alvarado L."/>
            <person name="Berlin A.M."/>
            <person name="Chapman S.B."/>
            <person name="Dewar J."/>
            <person name="Goldberg J."/>
            <person name="Griggs A."/>
            <person name="Gujja S."/>
            <person name="Hansen M."/>
            <person name="Howarth C."/>
            <person name="Imamovic A."/>
            <person name="Larimer J."/>
            <person name="McCowan C."/>
            <person name="Murphy C."/>
            <person name="Pearson M."/>
            <person name="Priest M."/>
            <person name="Roberts A."/>
            <person name="Saif S."/>
            <person name="Shea T."/>
            <person name="Sykes S."/>
            <person name="Wortman J."/>
            <person name="Nusbaum C."/>
            <person name="Birren B."/>
        </authorList>
    </citation>
    <scope>NUCLEOTIDE SEQUENCE [LARGE SCALE GENOMIC DNA]</scope>
    <source>
        <strain evidence="9 10">BCC8398</strain>
    </source>
</reference>
<dbReference type="PANTHER" id="PTHR43791:SF38">
    <property type="entry name" value="MAJOR FACILITATOR SUPERFAMILY (MFS) PROFILE DOMAIN-CONTAINING PROTEIN"/>
    <property type="match status" value="1"/>
</dbReference>
<evidence type="ECO:0000313" key="9">
    <source>
        <dbReference type="EMBL" id="OCF33682.1"/>
    </source>
</evidence>
<feature type="transmembrane region" description="Helical" evidence="7">
    <location>
        <begin position="289"/>
        <end position="307"/>
    </location>
</feature>
<feature type="compositionally biased region" description="Basic and acidic residues" evidence="6">
    <location>
        <begin position="1"/>
        <end position="18"/>
    </location>
</feature>
<keyword evidence="3 7" id="KW-0812">Transmembrane</keyword>
<feature type="transmembrane region" description="Helical" evidence="7">
    <location>
        <begin position="120"/>
        <end position="138"/>
    </location>
</feature>
<dbReference type="GO" id="GO:0016020">
    <property type="term" value="C:membrane"/>
    <property type="evidence" value="ECO:0007669"/>
    <property type="project" value="UniProtKB-SubCell"/>
</dbReference>
<feature type="transmembrane region" description="Helical" evidence="7">
    <location>
        <begin position="150"/>
        <end position="168"/>
    </location>
</feature>
<keyword evidence="5 7" id="KW-0472">Membrane</keyword>
<keyword evidence="4 7" id="KW-1133">Transmembrane helix</keyword>
<feature type="transmembrane region" description="Helical" evidence="7">
    <location>
        <begin position="180"/>
        <end position="201"/>
    </location>
</feature>
<accession>A0A1B9GRJ4</accession>
<name>A0A1B9GRJ4_9TREE</name>
<dbReference type="EMBL" id="KI669504">
    <property type="protein sequence ID" value="OCF33682.1"/>
    <property type="molecule type" value="Genomic_DNA"/>
</dbReference>
<keyword evidence="2" id="KW-0813">Transport</keyword>
<dbReference type="PROSITE" id="PS50850">
    <property type="entry name" value="MFS"/>
    <property type="match status" value="1"/>
</dbReference>
<dbReference type="FunFam" id="1.20.1250.20:FF:000394">
    <property type="entry name" value="MFS general substrate transporter"/>
    <property type="match status" value="1"/>
</dbReference>
<feature type="transmembrane region" description="Helical" evidence="7">
    <location>
        <begin position="327"/>
        <end position="347"/>
    </location>
</feature>
<protein>
    <submittedName>
        <fullName evidence="9">Nicotinamide mononucleotide permease</fullName>
    </submittedName>
</protein>
<evidence type="ECO:0000256" key="6">
    <source>
        <dbReference type="SAM" id="MobiDB-lite"/>
    </source>
</evidence>
<evidence type="ECO:0000256" key="2">
    <source>
        <dbReference type="ARBA" id="ARBA00022448"/>
    </source>
</evidence>
<dbReference type="Pfam" id="PF07690">
    <property type="entry name" value="MFS_1"/>
    <property type="match status" value="1"/>
</dbReference>
<evidence type="ECO:0000256" key="7">
    <source>
        <dbReference type="SAM" id="Phobius"/>
    </source>
</evidence>
<gene>
    <name evidence="9" type="ORF">I316_04756</name>
</gene>
<feature type="transmembrane region" description="Helical" evidence="7">
    <location>
        <begin position="378"/>
        <end position="399"/>
    </location>
</feature>
<keyword evidence="10" id="KW-1185">Reference proteome</keyword>
<dbReference type="SUPFAM" id="SSF103473">
    <property type="entry name" value="MFS general substrate transporter"/>
    <property type="match status" value="1"/>
</dbReference>
<dbReference type="InterPro" id="IPR011701">
    <property type="entry name" value="MFS"/>
</dbReference>
<dbReference type="GO" id="GO:0022857">
    <property type="term" value="F:transmembrane transporter activity"/>
    <property type="evidence" value="ECO:0007669"/>
    <property type="project" value="InterPro"/>
</dbReference>
<evidence type="ECO:0000259" key="8">
    <source>
        <dbReference type="PROSITE" id="PS50850"/>
    </source>
</evidence>
<comment type="subcellular location">
    <subcellularLocation>
        <location evidence="1">Membrane</location>
        <topology evidence="1">Multi-pass membrane protein</topology>
    </subcellularLocation>
</comment>
<evidence type="ECO:0000256" key="3">
    <source>
        <dbReference type="ARBA" id="ARBA00022692"/>
    </source>
</evidence>
<feature type="transmembrane region" description="Helical" evidence="7">
    <location>
        <begin position="354"/>
        <end position="372"/>
    </location>
</feature>
<dbReference type="OrthoDB" id="3639251at2759"/>
<evidence type="ECO:0000313" key="10">
    <source>
        <dbReference type="Proteomes" id="UP000092666"/>
    </source>
</evidence>
<feature type="transmembrane region" description="Helical" evidence="7">
    <location>
        <begin position="411"/>
        <end position="432"/>
    </location>
</feature>
<organism evidence="9 10">
    <name type="scientific">Kwoniella heveanensis BCC8398</name>
    <dbReference type="NCBI Taxonomy" id="1296120"/>
    <lineage>
        <taxon>Eukaryota</taxon>
        <taxon>Fungi</taxon>
        <taxon>Dikarya</taxon>
        <taxon>Basidiomycota</taxon>
        <taxon>Agaricomycotina</taxon>
        <taxon>Tremellomycetes</taxon>
        <taxon>Tremellales</taxon>
        <taxon>Cryptococcaceae</taxon>
        <taxon>Kwoniella</taxon>
    </lineage>
</organism>
<feature type="region of interest" description="Disordered" evidence="6">
    <location>
        <begin position="1"/>
        <end position="22"/>
    </location>
</feature>
<dbReference type="InterPro" id="IPR020846">
    <property type="entry name" value="MFS_dom"/>
</dbReference>
<evidence type="ECO:0000256" key="5">
    <source>
        <dbReference type="ARBA" id="ARBA00023136"/>
    </source>
</evidence>